<dbReference type="InterPro" id="IPR027417">
    <property type="entry name" value="P-loop_NTPase"/>
</dbReference>
<dbReference type="GO" id="GO:0006950">
    <property type="term" value="P:response to stress"/>
    <property type="evidence" value="ECO:0007669"/>
    <property type="project" value="UniProtKB-ARBA"/>
</dbReference>
<evidence type="ECO:0000256" key="1">
    <source>
        <dbReference type="ARBA" id="ARBA00001946"/>
    </source>
</evidence>
<dbReference type="GO" id="GO:0016887">
    <property type="term" value="F:ATP hydrolysis activity"/>
    <property type="evidence" value="ECO:0007669"/>
    <property type="project" value="InterPro"/>
</dbReference>
<evidence type="ECO:0000256" key="7">
    <source>
        <dbReference type="ARBA" id="ARBA00049360"/>
    </source>
</evidence>
<protein>
    <recommendedName>
        <fullName evidence="10">AAA+ ATPase domain-containing protein</fullName>
    </recommendedName>
</protein>
<sequence>MSTLLSTAASYAATLMGRSMIEKFFRNSYLQSLWASFRSELTFVVVVVEHTEVGERNQIYDSVEHYLRAKIGSRTRRVRASKTPRQQTTCFTLDYEQEVTDQFENFKVKWRYVCIPPKDHHSEEKRYYELSFHKKHRAKVMDSYLDYVVARAKEIKDAEKVLKIFTPCSSGSYRYWESTILEHPSTFETLAMDPAEKKRIMNDLDMFVQRKEFYKNVGKAWKRGYLLYGPPGTGKSSLIAAMANYLNYNIYDLELTSISNNTELRKALLSTSNRSILVIEDIDCSLNLQNREKEEESSDEEAPALTKKDKRKLQKVALSGIFNFIDGLWSSCGDQRIIVFTTNYKDKLDPALLRPGRMDMHIHMSYCTVSGFRILASRYLGIQDSNPHPLCGEIEGLIESMEVTPAQVAWELQVSNDAHVALAALVKLLKEKEENEKKKEEEKEEAKKVKKKRMPSFLRNKKEIT</sequence>
<gene>
    <name evidence="11" type="ORF">M0R45_037860</name>
</gene>
<name>A0AAW1W4S3_RUBAR</name>
<dbReference type="SMART" id="SM00382">
    <property type="entry name" value="AAA"/>
    <property type="match status" value="1"/>
</dbReference>
<dbReference type="InterPro" id="IPR003959">
    <property type="entry name" value="ATPase_AAA_core"/>
</dbReference>
<organism evidence="11 12">
    <name type="scientific">Rubus argutus</name>
    <name type="common">Southern blackberry</name>
    <dbReference type="NCBI Taxonomy" id="59490"/>
    <lineage>
        <taxon>Eukaryota</taxon>
        <taxon>Viridiplantae</taxon>
        <taxon>Streptophyta</taxon>
        <taxon>Embryophyta</taxon>
        <taxon>Tracheophyta</taxon>
        <taxon>Spermatophyta</taxon>
        <taxon>Magnoliopsida</taxon>
        <taxon>eudicotyledons</taxon>
        <taxon>Gunneridae</taxon>
        <taxon>Pentapetalae</taxon>
        <taxon>rosids</taxon>
        <taxon>fabids</taxon>
        <taxon>Rosales</taxon>
        <taxon>Rosaceae</taxon>
        <taxon>Rosoideae</taxon>
        <taxon>Rosoideae incertae sedis</taxon>
        <taxon>Rubus</taxon>
    </lineage>
</organism>
<keyword evidence="12" id="KW-1185">Reference proteome</keyword>
<dbReference type="SUPFAM" id="SSF52540">
    <property type="entry name" value="P-loop containing nucleoside triphosphate hydrolases"/>
    <property type="match status" value="1"/>
</dbReference>
<evidence type="ECO:0000256" key="4">
    <source>
        <dbReference type="ARBA" id="ARBA00022801"/>
    </source>
</evidence>
<dbReference type="EMBL" id="JBEDUW010000007">
    <property type="protein sequence ID" value="KAK9914062.1"/>
    <property type="molecule type" value="Genomic_DNA"/>
</dbReference>
<dbReference type="Gene3D" id="6.10.280.40">
    <property type="match status" value="1"/>
</dbReference>
<evidence type="ECO:0000256" key="6">
    <source>
        <dbReference type="ARBA" id="ARBA00022842"/>
    </source>
</evidence>
<proteinExistence type="inferred from homology"/>
<dbReference type="CDD" id="cd19510">
    <property type="entry name" value="RecA-like_BCS1"/>
    <property type="match status" value="1"/>
</dbReference>
<evidence type="ECO:0000313" key="12">
    <source>
        <dbReference type="Proteomes" id="UP001457282"/>
    </source>
</evidence>
<dbReference type="PANTHER" id="PTHR23070">
    <property type="entry name" value="BCS1 AAA-TYPE ATPASE"/>
    <property type="match status" value="1"/>
</dbReference>
<dbReference type="InterPro" id="IPR050747">
    <property type="entry name" value="Mitochondrial_chaperone_BCS1"/>
</dbReference>
<evidence type="ECO:0000256" key="9">
    <source>
        <dbReference type="SAM" id="MobiDB-lite"/>
    </source>
</evidence>
<keyword evidence="4" id="KW-0378">Hydrolase</keyword>
<evidence type="ECO:0000256" key="8">
    <source>
        <dbReference type="RuleBase" id="RU003651"/>
    </source>
</evidence>
<dbReference type="Pfam" id="PF14363">
    <property type="entry name" value="AAA_assoc"/>
    <property type="match status" value="1"/>
</dbReference>
<evidence type="ECO:0000259" key="10">
    <source>
        <dbReference type="SMART" id="SM00382"/>
    </source>
</evidence>
<keyword evidence="6" id="KW-0460">Magnesium</keyword>
<accession>A0AAW1W4S3</accession>
<reference evidence="11 12" key="1">
    <citation type="journal article" date="2023" name="G3 (Bethesda)">
        <title>A chromosome-length genome assembly and annotation of blackberry (Rubus argutus, cv. 'Hillquist').</title>
        <authorList>
            <person name="Bruna T."/>
            <person name="Aryal R."/>
            <person name="Dudchenko O."/>
            <person name="Sargent D.J."/>
            <person name="Mead D."/>
            <person name="Buti M."/>
            <person name="Cavallini A."/>
            <person name="Hytonen T."/>
            <person name="Andres J."/>
            <person name="Pham M."/>
            <person name="Weisz D."/>
            <person name="Mascagni F."/>
            <person name="Usai G."/>
            <person name="Natali L."/>
            <person name="Bassil N."/>
            <person name="Fernandez G.E."/>
            <person name="Lomsadze A."/>
            <person name="Armour M."/>
            <person name="Olukolu B."/>
            <person name="Poorten T."/>
            <person name="Britton C."/>
            <person name="Davik J."/>
            <person name="Ashrafi H."/>
            <person name="Aiden E.L."/>
            <person name="Borodovsky M."/>
            <person name="Worthington M."/>
        </authorList>
    </citation>
    <scope>NUCLEOTIDE SEQUENCE [LARGE SCALE GENOMIC DNA]</scope>
    <source>
        <strain evidence="11">PI 553951</strain>
    </source>
</reference>
<dbReference type="Pfam" id="PF25568">
    <property type="entry name" value="AAA_lid_At3g28540"/>
    <property type="match status" value="1"/>
</dbReference>
<keyword evidence="5 8" id="KW-0067">ATP-binding</keyword>
<dbReference type="Proteomes" id="UP001457282">
    <property type="component" value="Unassembled WGS sequence"/>
</dbReference>
<dbReference type="Pfam" id="PF00004">
    <property type="entry name" value="AAA"/>
    <property type="match status" value="1"/>
</dbReference>
<comment type="catalytic activity">
    <reaction evidence="7">
        <text>ATP + H2O = ADP + phosphate + H(+)</text>
        <dbReference type="Rhea" id="RHEA:13065"/>
        <dbReference type="ChEBI" id="CHEBI:15377"/>
        <dbReference type="ChEBI" id="CHEBI:15378"/>
        <dbReference type="ChEBI" id="CHEBI:30616"/>
        <dbReference type="ChEBI" id="CHEBI:43474"/>
        <dbReference type="ChEBI" id="CHEBI:456216"/>
    </reaction>
</comment>
<dbReference type="GO" id="GO:0005524">
    <property type="term" value="F:ATP binding"/>
    <property type="evidence" value="ECO:0007669"/>
    <property type="project" value="UniProtKB-KW"/>
</dbReference>
<comment type="caution">
    <text evidence="11">The sequence shown here is derived from an EMBL/GenBank/DDBJ whole genome shotgun (WGS) entry which is preliminary data.</text>
</comment>
<dbReference type="InterPro" id="IPR025753">
    <property type="entry name" value="AAA_N_dom"/>
</dbReference>
<dbReference type="AlphaFoldDB" id="A0AAW1W4S3"/>
<dbReference type="Gene3D" id="3.40.50.300">
    <property type="entry name" value="P-loop containing nucleotide triphosphate hydrolases"/>
    <property type="match status" value="1"/>
</dbReference>
<feature type="compositionally biased region" description="Basic and acidic residues" evidence="9">
    <location>
        <begin position="433"/>
        <end position="447"/>
    </location>
</feature>
<dbReference type="FunFam" id="3.40.50.300:FF:001122">
    <property type="entry name" value="AAA-ATPase ASD, mitochondrial"/>
    <property type="match status" value="1"/>
</dbReference>
<dbReference type="InterPro" id="IPR058017">
    <property type="entry name" value="At3g28540-like_C"/>
</dbReference>
<evidence type="ECO:0000256" key="2">
    <source>
        <dbReference type="ARBA" id="ARBA00007448"/>
    </source>
</evidence>
<dbReference type="PROSITE" id="PS00674">
    <property type="entry name" value="AAA"/>
    <property type="match status" value="1"/>
</dbReference>
<dbReference type="InterPro" id="IPR003960">
    <property type="entry name" value="ATPase_AAA_CS"/>
</dbReference>
<dbReference type="InterPro" id="IPR003593">
    <property type="entry name" value="AAA+_ATPase"/>
</dbReference>
<feature type="domain" description="AAA+ ATPase" evidence="10">
    <location>
        <begin position="221"/>
        <end position="368"/>
    </location>
</feature>
<evidence type="ECO:0000256" key="3">
    <source>
        <dbReference type="ARBA" id="ARBA00022741"/>
    </source>
</evidence>
<keyword evidence="3 8" id="KW-0547">Nucleotide-binding</keyword>
<comment type="cofactor">
    <cofactor evidence="1">
        <name>Mg(2+)</name>
        <dbReference type="ChEBI" id="CHEBI:18420"/>
    </cofactor>
</comment>
<evidence type="ECO:0000313" key="11">
    <source>
        <dbReference type="EMBL" id="KAK9914062.1"/>
    </source>
</evidence>
<evidence type="ECO:0000256" key="5">
    <source>
        <dbReference type="ARBA" id="ARBA00022840"/>
    </source>
</evidence>
<comment type="similarity">
    <text evidence="2">Belongs to the AAA ATPase family. BCS1 subfamily.</text>
</comment>
<feature type="region of interest" description="Disordered" evidence="9">
    <location>
        <begin position="433"/>
        <end position="465"/>
    </location>
</feature>